<dbReference type="Gene3D" id="1.10.150.250">
    <property type="entry name" value="Flavinator of succinate dehydrogenase"/>
    <property type="match status" value="1"/>
</dbReference>
<dbReference type="SUPFAM" id="SSF109910">
    <property type="entry name" value="YgfY-like"/>
    <property type="match status" value="1"/>
</dbReference>
<accession>A0A1L8CNV0</accession>
<keyword evidence="5" id="KW-1185">Reference proteome</keyword>
<sequence length="76" mass="8765">MNESEIHIRRLRYRLNRQGMLELDAWLAPLLAADFNQPEIVEAIEILLQCEAPELQAMMSGETALPEVLEKWLLCS</sequence>
<evidence type="ECO:0000256" key="3">
    <source>
        <dbReference type="ARBA" id="ARBA00023186"/>
    </source>
</evidence>
<comment type="caution">
    <text evidence="4">The sequence shown here is derived from an EMBL/GenBank/DDBJ whole genome shotgun (WGS) entry which is preliminary data.</text>
</comment>
<dbReference type="InterPro" id="IPR036714">
    <property type="entry name" value="SDH_sf"/>
</dbReference>
<comment type="similarity">
    <text evidence="1">Belongs to the SdhE FAD assembly factor family.</text>
</comment>
<proteinExistence type="inferred from homology"/>
<dbReference type="InterPro" id="IPR005631">
    <property type="entry name" value="SDH"/>
</dbReference>
<dbReference type="OrthoDB" id="5296609at2"/>
<dbReference type="STRING" id="1921010.MMIC_P1543"/>
<reference evidence="4 5" key="1">
    <citation type="journal article" date="2017" name="Arch. Microbiol.">
        <title>Mariprofundus micogutta sp. nov., a novel iron-oxidizing zetaproteobacterium isolated from a deep-sea hydrothermal field at the Bayonnaise knoll of the Izu-Ogasawara arc, and a description of Mariprofundales ord. nov. and Zetaproteobacteria classis nov.</title>
        <authorList>
            <person name="Makita H."/>
            <person name="Tanaka E."/>
            <person name="Mitsunobu S."/>
            <person name="Miyazaki M."/>
            <person name="Nunoura T."/>
            <person name="Uematsu K."/>
            <person name="Takaki Y."/>
            <person name="Nishi S."/>
            <person name="Shimamura S."/>
            <person name="Takai K."/>
        </authorList>
    </citation>
    <scope>NUCLEOTIDE SEQUENCE [LARGE SCALE GENOMIC DNA]</scope>
    <source>
        <strain evidence="4 5">ET2</strain>
    </source>
</reference>
<dbReference type="RefSeq" id="WP_072659889.1">
    <property type="nucleotide sequence ID" value="NZ_BDFD01000012.1"/>
</dbReference>
<evidence type="ECO:0000256" key="1">
    <source>
        <dbReference type="ARBA" id="ARBA00008571"/>
    </source>
</evidence>
<protein>
    <recommendedName>
        <fullName evidence="2">FAD assembly factor SdhE</fullName>
    </recommendedName>
</protein>
<evidence type="ECO:0000313" key="4">
    <source>
        <dbReference type="EMBL" id="GAV20574.1"/>
    </source>
</evidence>
<organism evidence="4 5">
    <name type="scientific">Mariprofundus micogutta</name>
    <dbReference type="NCBI Taxonomy" id="1921010"/>
    <lineage>
        <taxon>Bacteria</taxon>
        <taxon>Pseudomonadati</taxon>
        <taxon>Pseudomonadota</taxon>
        <taxon>Candidatius Mariprofundia</taxon>
        <taxon>Mariprofundales</taxon>
        <taxon>Mariprofundaceae</taxon>
        <taxon>Mariprofundus</taxon>
    </lineage>
</organism>
<dbReference type="Pfam" id="PF03937">
    <property type="entry name" value="Sdh5"/>
    <property type="match status" value="1"/>
</dbReference>
<name>A0A1L8CNV0_9PROT</name>
<dbReference type="EMBL" id="BDFD01000012">
    <property type="protein sequence ID" value="GAV20574.1"/>
    <property type="molecule type" value="Genomic_DNA"/>
</dbReference>
<evidence type="ECO:0000313" key="5">
    <source>
        <dbReference type="Proteomes" id="UP000231632"/>
    </source>
</evidence>
<keyword evidence="3" id="KW-0143">Chaperone</keyword>
<dbReference type="Proteomes" id="UP000231632">
    <property type="component" value="Unassembled WGS sequence"/>
</dbReference>
<dbReference type="AlphaFoldDB" id="A0A1L8CNV0"/>
<evidence type="ECO:0000256" key="2">
    <source>
        <dbReference type="ARBA" id="ARBA00019418"/>
    </source>
</evidence>
<gene>
    <name evidence="4" type="ORF">MMIC_P1543</name>
</gene>